<dbReference type="RefSeq" id="WP_062005828.1">
    <property type="nucleotide sequence ID" value="NZ_CP012677.1"/>
</dbReference>
<dbReference type="AlphaFoldDB" id="A0A0M4QX62"/>
<organism evidence="1 2">
    <name type="scientific">Arthrobacter alpinus</name>
    <dbReference type="NCBI Taxonomy" id="656366"/>
    <lineage>
        <taxon>Bacteria</taxon>
        <taxon>Bacillati</taxon>
        <taxon>Actinomycetota</taxon>
        <taxon>Actinomycetes</taxon>
        <taxon>Micrococcales</taxon>
        <taxon>Micrococcaceae</taxon>
        <taxon>Arthrobacter</taxon>
    </lineage>
</organism>
<proteinExistence type="predicted"/>
<dbReference type="KEGG" id="aaq:AOC05_03810"/>
<dbReference type="Proteomes" id="UP000062833">
    <property type="component" value="Chromosome"/>
</dbReference>
<gene>
    <name evidence="1" type="ORF">AOC05_03810</name>
</gene>
<keyword evidence="2" id="KW-1185">Reference proteome</keyword>
<evidence type="ECO:0000313" key="2">
    <source>
        <dbReference type="Proteomes" id="UP000062833"/>
    </source>
</evidence>
<dbReference type="OrthoDB" id="4331447at2"/>
<dbReference type="EMBL" id="CP012677">
    <property type="protein sequence ID" value="ALE91664.1"/>
    <property type="molecule type" value="Genomic_DNA"/>
</dbReference>
<protein>
    <recommendedName>
        <fullName evidence="3">HTH-type transcriptional repressor KstR2 C-terminal domain-containing protein</fullName>
    </recommendedName>
</protein>
<accession>A0A0M4QX62</accession>
<sequence>MVRDERKARELQVEAGGVSEALEQERRPNFRRLAAAVDCAFEGFAAAGLIASAPSELASLIIVGGITEALVQRVQTESSVRIRTSVFIDVVTAVAVQMPGPL</sequence>
<reference evidence="2" key="1">
    <citation type="submission" date="2015-09" db="EMBL/GenBank/DDBJ databases">
        <title>Complete genome of Arthrobacter alpinus strain R3.8.</title>
        <authorList>
            <person name="See-Too W.S."/>
            <person name="Chan K.G."/>
        </authorList>
    </citation>
    <scope>NUCLEOTIDE SEQUENCE [LARGE SCALE GENOMIC DNA]</scope>
    <source>
        <strain evidence="2">R3.8</strain>
    </source>
</reference>
<evidence type="ECO:0000313" key="1">
    <source>
        <dbReference type="EMBL" id="ALE91664.1"/>
    </source>
</evidence>
<evidence type="ECO:0008006" key="3">
    <source>
        <dbReference type="Google" id="ProtNLM"/>
    </source>
</evidence>
<name>A0A0M4QX62_9MICC</name>
<dbReference type="PATRIC" id="fig|656366.3.peg.832"/>